<gene>
    <name evidence="1" type="ORF">Aud_007932</name>
</gene>
<evidence type="ECO:0008006" key="3">
    <source>
        <dbReference type="Google" id="ProtNLM"/>
    </source>
</evidence>
<proteinExistence type="predicted"/>
<dbReference type="Proteomes" id="UP000036893">
    <property type="component" value="Unassembled WGS sequence"/>
</dbReference>
<reference evidence="1" key="1">
    <citation type="journal article" date="2015" name="Genome Announc.">
        <title>Draft Genome Sequence of the Pathogenic Filamentous Fungus Aspergillus udagawae Strain IFM 46973T.</title>
        <authorList>
            <person name="Kusuya Y."/>
            <person name="Takahashi-Nakaguchi A."/>
            <person name="Takahashi H."/>
            <person name="Yaguchi T."/>
        </authorList>
    </citation>
    <scope>NUCLEOTIDE SEQUENCE</scope>
    <source>
        <strain evidence="1">IFM 46973</strain>
    </source>
</reference>
<name>A0A8E0QV31_9EURO</name>
<dbReference type="InterPro" id="IPR032675">
    <property type="entry name" value="LRR_dom_sf"/>
</dbReference>
<evidence type="ECO:0000313" key="1">
    <source>
        <dbReference type="EMBL" id="GIC91488.1"/>
    </source>
</evidence>
<reference evidence="1" key="2">
    <citation type="submission" date="2021-01" db="EMBL/GenBank/DDBJ databases">
        <title>Pan-genome distribution and transcriptional activeness of fungal secondary metabolism genes in Aspergillus section Fumigati.</title>
        <authorList>
            <person name="Takahashi H."/>
            <person name="Umemura M."/>
            <person name="Ninomiya A."/>
            <person name="Kusuya Y."/>
            <person name="Urayama S."/>
            <person name="Shimizu M."/>
            <person name="Watanabe A."/>
            <person name="Kamei K."/>
            <person name="Yaguchi T."/>
            <person name="Hagiwara D."/>
        </authorList>
    </citation>
    <scope>NUCLEOTIDE SEQUENCE</scope>
    <source>
        <strain evidence="1">IFM 46973</strain>
    </source>
</reference>
<organism evidence="1 2">
    <name type="scientific">Aspergillus udagawae</name>
    <dbReference type="NCBI Taxonomy" id="91492"/>
    <lineage>
        <taxon>Eukaryota</taxon>
        <taxon>Fungi</taxon>
        <taxon>Dikarya</taxon>
        <taxon>Ascomycota</taxon>
        <taxon>Pezizomycotina</taxon>
        <taxon>Eurotiomycetes</taxon>
        <taxon>Eurotiomycetidae</taxon>
        <taxon>Eurotiales</taxon>
        <taxon>Aspergillaceae</taxon>
        <taxon>Aspergillus</taxon>
        <taxon>Aspergillus subgen. Fumigati</taxon>
    </lineage>
</organism>
<evidence type="ECO:0000313" key="2">
    <source>
        <dbReference type="Proteomes" id="UP000036893"/>
    </source>
</evidence>
<dbReference type="GeneID" id="66995409"/>
<protein>
    <recommendedName>
        <fullName evidence="3">F-box domain-containing protein</fullName>
    </recommendedName>
</protein>
<dbReference type="AlphaFoldDB" id="A0A8E0QV31"/>
<accession>A0A8E0QV31</accession>
<dbReference type="RefSeq" id="XP_043148754.1">
    <property type="nucleotide sequence ID" value="XM_043292819.1"/>
</dbReference>
<dbReference type="Gene3D" id="3.80.10.10">
    <property type="entry name" value="Ribonuclease Inhibitor"/>
    <property type="match status" value="1"/>
</dbReference>
<sequence length="647" mass="74474">MEDLPIEILRHICFMIKTDSPEALPLLRLINRLWREVVAPFLFETLRVKFRNLAGLQATASEVNQGRRGQTFLKYARKLDVVCLYEPDIETKKGRRLWQIKDWGMEFADYIPPAHRDTFLEHRLGECIESDLRFLNLSVDYYSQKEWQPLMSLIVRLEHLEELNYAAHNMFPAPVHQVICQYHPRCRVKIWFFQDLSIDVPGLGRPDPGYSASMNDPFEISVLRSPGLHTFAVNYFTVNDPNGGQEFVHLDELLPFVCMGQNLKRLAIRASRAPNDGSIMKIKQEWKDFSADLKPVPAACLDSVSLHFGSGRGPLEEILLKLGNLIDLTRLRSLDMSIYSSPSLLAQAASLFHSLERLFVTMDPWAKPNEDVNADDEEMVSAVRAFAPLRFLCLRGLRSTSSLDHILQHHGTSLKGLAIETSEDGRLFRSPTIYDNGYKYPVLDSQHISQLADCCANLQELRLQIKRQGGNHRECNIYRALSQLTQLHTLILDLHCDPRQSPIGPEVASTACLRETLINAAMDESLAMSIWDLIASSQPSKRLRKLRIIPFGANFYSREEKHVIRQLSHSFLLTRPGVYSQRNPDLREIGKEAWELWREEDISENGRLHIPQQVEDLLYELWPSTRGVRNKHWGQYWKSFPLQTERL</sequence>
<comment type="caution">
    <text evidence="1">The sequence shown here is derived from an EMBL/GenBank/DDBJ whole genome shotgun (WGS) entry which is preliminary data.</text>
</comment>
<dbReference type="EMBL" id="BBXM02000006">
    <property type="protein sequence ID" value="GIC91488.1"/>
    <property type="molecule type" value="Genomic_DNA"/>
</dbReference>